<dbReference type="HOGENOM" id="CLU_1008902_0_0_1"/>
<dbReference type="Proteomes" id="UP000000709">
    <property type="component" value="Unassembled WGS sequence"/>
</dbReference>
<reference evidence="2 3" key="1">
    <citation type="journal article" date="2011" name="Proc. Natl. Acad. Sci. U.S.A.">
        <title>Comparative genomics of xylose-fermenting fungi for enhanced biofuel production.</title>
        <authorList>
            <person name="Wohlbach D.J."/>
            <person name="Kuo A."/>
            <person name="Sato T.K."/>
            <person name="Potts K.M."/>
            <person name="Salamov A.A."/>
            <person name="LaButti K.M."/>
            <person name="Sun H."/>
            <person name="Clum A."/>
            <person name="Pangilinan J.L."/>
            <person name="Lindquist E.A."/>
            <person name="Lucas S."/>
            <person name="Lapidus A."/>
            <person name="Jin M."/>
            <person name="Gunawan C."/>
            <person name="Balan V."/>
            <person name="Dale B.E."/>
            <person name="Jeffries T.W."/>
            <person name="Zinkel R."/>
            <person name="Barry K.W."/>
            <person name="Grigoriev I.V."/>
            <person name="Gasch A.P."/>
        </authorList>
    </citation>
    <scope>NUCLEOTIDE SEQUENCE [LARGE SCALE GENOMIC DNA]</scope>
    <source>
        <strain evidence="3">NRRL Y-27907 / 11-Y1</strain>
    </source>
</reference>
<dbReference type="InParanoid" id="G3ASK1"/>
<keyword evidence="3" id="KW-1185">Reference proteome</keyword>
<feature type="region of interest" description="Disordered" evidence="1">
    <location>
        <begin position="102"/>
        <end position="125"/>
    </location>
</feature>
<dbReference type="GeneID" id="18874375"/>
<dbReference type="AlphaFoldDB" id="G3ASK1"/>
<accession>G3ASK1</accession>
<proteinExistence type="predicted"/>
<evidence type="ECO:0000313" key="3">
    <source>
        <dbReference type="Proteomes" id="UP000000709"/>
    </source>
</evidence>
<dbReference type="EMBL" id="GL996504">
    <property type="protein sequence ID" value="EGW30687.1"/>
    <property type="molecule type" value="Genomic_DNA"/>
</dbReference>
<dbReference type="KEGG" id="spaa:SPAPADRAFT_62555"/>
<organism evidence="3">
    <name type="scientific">Spathaspora passalidarum (strain NRRL Y-27907 / 11-Y1)</name>
    <dbReference type="NCBI Taxonomy" id="619300"/>
    <lineage>
        <taxon>Eukaryota</taxon>
        <taxon>Fungi</taxon>
        <taxon>Dikarya</taxon>
        <taxon>Ascomycota</taxon>
        <taxon>Saccharomycotina</taxon>
        <taxon>Pichiomycetes</taxon>
        <taxon>Debaryomycetaceae</taxon>
        <taxon>Spathaspora</taxon>
    </lineage>
</organism>
<gene>
    <name evidence="2" type="ORF">SPAPADRAFT_62555</name>
</gene>
<protein>
    <submittedName>
        <fullName evidence="2">Uncharacterized protein</fullName>
    </submittedName>
</protein>
<sequence length="276" mass="31608">MSFNIHEDTFDDCVSYVESGRVHENSDFNNRTFSAVKRELLSYFDNRTTLWMNLRRGADNDSDRITDFDLFPAKSLTQNNFNPIVETTSTKIPYKRNCTVPIEPQPRSDSFQQDQESNTPINKSNKLQRFLSKLNKRQFSPFKKHKSTSHTSHRLSLSFRRSWSKRKTKSPLILASQAMEEITSDQSSSFRDEALPKFSQAQSPIEFSLFSPPPPKQRDASLDAQLVLPTPQLPASGISRFNFDLTSFFNGYFFSDAKPAVEYSESQITKGSLDGQ</sequence>
<evidence type="ECO:0000313" key="2">
    <source>
        <dbReference type="EMBL" id="EGW30687.1"/>
    </source>
</evidence>
<name>G3ASK1_SPAPN</name>
<dbReference type="OrthoDB" id="10541045at2759"/>
<dbReference type="RefSeq" id="XP_007376720.1">
    <property type="nucleotide sequence ID" value="XM_007376658.1"/>
</dbReference>
<feature type="compositionally biased region" description="Polar residues" evidence="1">
    <location>
        <begin position="107"/>
        <end position="125"/>
    </location>
</feature>
<evidence type="ECO:0000256" key="1">
    <source>
        <dbReference type="SAM" id="MobiDB-lite"/>
    </source>
</evidence>